<sequence>MTSLTRWVFGSLVCVGLVASPSSVYAFAESQAVFREPLLKVASESGLHAKTTVLAFYQNRGYSAAWSAAARPSPQAREMLAIMQGLKSDGLVPSNYHEARIGDLVARGGNAALTEREAAQLELLLTDAFIMIAAHLRHGFVDPVKIDSEWLLVHPRPALHEALDAALHDETLRQTVESFRPPQAEYEGLVRALAWYREIAQQGGWGTVQSDSTLVLGSQGTAVLDLRSRLRATGDLEDRGEALPTIDEDLVHAVRRFQSRHGLNDDGSVGPATRAALNVSVEDRLNQILVNLERWRWLPTDLGDRHVMVNIAAFESAMVVSGRDVLNMRVIAGRTYRRTPVFSGRIQYLVFNPSWSVPASIARKDLFPKFRKDPGEIARMGYRISAVDGSKVSPGAVDWSKPSAYRITQAPGPKNALGKVKFMFPNVHNVYLHDTSSPELFAKEDRAFSSGCIRVEKPMELAELLLEDSDWSPERVAKGLEAGKEFRVDLPTAVPVHILYWTAWVDRDGILQFRKDVYGRDGRVLEALAEPSPASPSR</sequence>
<dbReference type="SUPFAM" id="SSF141523">
    <property type="entry name" value="L,D-transpeptidase catalytic domain-like"/>
    <property type="match status" value="1"/>
</dbReference>
<dbReference type="PANTHER" id="PTHR41533">
    <property type="entry name" value="L,D-TRANSPEPTIDASE HI_1667-RELATED"/>
    <property type="match status" value="1"/>
</dbReference>
<feature type="domain" description="L,D-TPase catalytic" evidence="8">
    <location>
        <begin position="305"/>
        <end position="477"/>
    </location>
</feature>
<dbReference type="GO" id="GO:0009252">
    <property type="term" value="P:peptidoglycan biosynthetic process"/>
    <property type="evidence" value="ECO:0007669"/>
    <property type="project" value="UniProtKB-UniPathway"/>
</dbReference>
<dbReference type="SUPFAM" id="SSF47090">
    <property type="entry name" value="PGBD-like"/>
    <property type="match status" value="1"/>
</dbReference>
<feature type="active site" description="Nucleophile" evidence="6">
    <location>
        <position position="452"/>
    </location>
</feature>
<dbReference type="Pfam" id="PF01471">
    <property type="entry name" value="PG_binding_1"/>
    <property type="match status" value="1"/>
</dbReference>
<dbReference type="InterPro" id="IPR038063">
    <property type="entry name" value="Transpep_catalytic_dom"/>
</dbReference>
<keyword evidence="2" id="KW-0808">Transferase</keyword>
<dbReference type="UniPathway" id="UPA00219"/>
<keyword evidence="7" id="KW-0732">Signal</keyword>
<name>A0A7Y2H3C6_UNCEI</name>
<evidence type="ECO:0000313" key="10">
    <source>
        <dbReference type="Proteomes" id="UP000547674"/>
    </source>
</evidence>
<dbReference type="Pfam" id="PF03734">
    <property type="entry name" value="YkuD"/>
    <property type="match status" value="1"/>
</dbReference>
<dbReference type="InterPro" id="IPR036366">
    <property type="entry name" value="PGBDSf"/>
</dbReference>
<accession>A0A7Y2H3C6</accession>
<dbReference type="InterPro" id="IPR005490">
    <property type="entry name" value="LD_TPept_cat_dom"/>
</dbReference>
<keyword evidence="3 6" id="KW-0133">Cell shape</keyword>
<comment type="pathway">
    <text evidence="1 6">Cell wall biogenesis; peptidoglycan biosynthesis.</text>
</comment>
<dbReference type="PROSITE" id="PS52029">
    <property type="entry name" value="LD_TPASE"/>
    <property type="match status" value="1"/>
</dbReference>
<evidence type="ECO:0000256" key="5">
    <source>
        <dbReference type="ARBA" id="ARBA00023316"/>
    </source>
</evidence>
<dbReference type="PANTHER" id="PTHR41533:SF2">
    <property type="entry name" value="BLR7131 PROTEIN"/>
    <property type="match status" value="1"/>
</dbReference>
<dbReference type="AlphaFoldDB" id="A0A7Y2H3C6"/>
<dbReference type="GO" id="GO:0016740">
    <property type="term" value="F:transferase activity"/>
    <property type="evidence" value="ECO:0007669"/>
    <property type="project" value="UniProtKB-KW"/>
</dbReference>
<dbReference type="GO" id="GO:0071555">
    <property type="term" value="P:cell wall organization"/>
    <property type="evidence" value="ECO:0007669"/>
    <property type="project" value="UniProtKB-UniRule"/>
</dbReference>
<dbReference type="CDD" id="cd16913">
    <property type="entry name" value="YkuD_like"/>
    <property type="match status" value="1"/>
</dbReference>
<feature type="chain" id="PRO_5031264593" evidence="7">
    <location>
        <begin position="27"/>
        <end position="538"/>
    </location>
</feature>
<dbReference type="EMBL" id="JABDJR010000524">
    <property type="protein sequence ID" value="NNF07687.1"/>
    <property type="molecule type" value="Genomic_DNA"/>
</dbReference>
<protein>
    <submittedName>
        <fullName evidence="9">L,D-transpeptidase family protein</fullName>
    </submittedName>
</protein>
<keyword evidence="5 6" id="KW-0961">Cell wall biogenesis/degradation</keyword>
<dbReference type="Pfam" id="PF20142">
    <property type="entry name" value="Scaffold"/>
    <property type="match status" value="1"/>
</dbReference>
<comment type="caution">
    <text evidence="9">The sequence shown here is derived from an EMBL/GenBank/DDBJ whole genome shotgun (WGS) entry which is preliminary data.</text>
</comment>
<evidence type="ECO:0000313" key="9">
    <source>
        <dbReference type="EMBL" id="NNF07687.1"/>
    </source>
</evidence>
<dbReference type="GO" id="GO:0008360">
    <property type="term" value="P:regulation of cell shape"/>
    <property type="evidence" value="ECO:0007669"/>
    <property type="project" value="UniProtKB-UniRule"/>
</dbReference>
<dbReference type="Gene3D" id="1.10.101.10">
    <property type="entry name" value="PGBD-like superfamily/PGBD"/>
    <property type="match status" value="1"/>
</dbReference>
<evidence type="ECO:0000256" key="2">
    <source>
        <dbReference type="ARBA" id="ARBA00022679"/>
    </source>
</evidence>
<evidence type="ECO:0000256" key="4">
    <source>
        <dbReference type="ARBA" id="ARBA00022984"/>
    </source>
</evidence>
<evidence type="ECO:0000256" key="6">
    <source>
        <dbReference type="PROSITE-ProRule" id="PRU01373"/>
    </source>
</evidence>
<dbReference type="InterPro" id="IPR036365">
    <property type="entry name" value="PGBD-like_sf"/>
</dbReference>
<evidence type="ECO:0000259" key="8">
    <source>
        <dbReference type="PROSITE" id="PS52029"/>
    </source>
</evidence>
<keyword evidence="4 6" id="KW-0573">Peptidoglycan synthesis</keyword>
<evidence type="ECO:0000256" key="1">
    <source>
        <dbReference type="ARBA" id="ARBA00004752"/>
    </source>
</evidence>
<dbReference type="InterPro" id="IPR045380">
    <property type="entry name" value="LD_TPept_scaffold_dom"/>
</dbReference>
<dbReference type="Gene3D" id="2.40.440.10">
    <property type="entry name" value="L,D-transpeptidase catalytic domain-like"/>
    <property type="match status" value="1"/>
</dbReference>
<organism evidence="9 10">
    <name type="scientific">Eiseniibacteriota bacterium</name>
    <dbReference type="NCBI Taxonomy" id="2212470"/>
    <lineage>
        <taxon>Bacteria</taxon>
        <taxon>Candidatus Eiseniibacteriota</taxon>
    </lineage>
</organism>
<proteinExistence type="predicted"/>
<feature type="active site" description="Proton donor/acceptor" evidence="6">
    <location>
        <position position="433"/>
    </location>
</feature>
<feature type="signal peptide" evidence="7">
    <location>
        <begin position="1"/>
        <end position="26"/>
    </location>
</feature>
<dbReference type="Proteomes" id="UP000547674">
    <property type="component" value="Unassembled WGS sequence"/>
</dbReference>
<dbReference type="InterPro" id="IPR052905">
    <property type="entry name" value="LD-transpeptidase_YkuD-like"/>
</dbReference>
<dbReference type="InterPro" id="IPR002477">
    <property type="entry name" value="Peptidoglycan-bd-like"/>
</dbReference>
<evidence type="ECO:0000256" key="7">
    <source>
        <dbReference type="SAM" id="SignalP"/>
    </source>
</evidence>
<evidence type="ECO:0000256" key="3">
    <source>
        <dbReference type="ARBA" id="ARBA00022960"/>
    </source>
</evidence>
<reference evidence="9 10" key="1">
    <citation type="submission" date="2020-03" db="EMBL/GenBank/DDBJ databases">
        <title>Metabolic flexibility allows generalist bacteria to become dominant in a frequently disturbed ecosystem.</title>
        <authorList>
            <person name="Chen Y.-J."/>
            <person name="Leung P.M."/>
            <person name="Bay S.K."/>
            <person name="Hugenholtz P."/>
            <person name="Kessler A.J."/>
            <person name="Shelley G."/>
            <person name="Waite D.W."/>
            <person name="Cook P.L."/>
            <person name="Greening C."/>
        </authorList>
    </citation>
    <scope>NUCLEOTIDE SEQUENCE [LARGE SCALE GENOMIC DNA]</scope>
    <source>
        <strain evidence="9">SS_bin_28</strain>
    </source>
</reference>
<gene>
    <name evidence="9" type="ORF">HKN21_13070</name>
</gene>